<accession>A0ABV3T927</accession>
<keyword evidence="2" id="KW-0378">Hydrolase</keyword>
<dbReference type="Proteomes" id="UP001556709">
    <property type="component" value="Unassembled WGS sequence"/>
</dbReference>
<dbReference type="Pfam" id="PF00271">
    <property type="entry name" value="Helicase_C"/>
    <property type="match status" value="1"/>
</dbReference>
<proteinExistence type="predicted"/>
<name>A0ABV3T927_9GAMM</name>
<feature type="domain" description="Helicase C-terminal" evidence="1">
    <location>
        <begin position="866"/>
        <end position="924"/>
    </location>
</feature>
<keyword evidence="2" id="KW-0067">ATP-binding</keyword>
<dbReference type="InterPro" id="IPR027417">
    <property type="entry name" value="P-loop_NTPase"/>
</dbReference>
<evidence type="ECO:0000313" key="3">
    <source>
        <dbReference type="Proteomes" id="UP001556709"/>
    </source>
</evidence>
<gene>
    <name evidence="2" type="ORF">V6X73_00045</name>
</gene>
<dbReference type="SUPFAM" id="SSF52540">
    <property type="entry name" value="P-loop containing nucleoside triphosphate hydrolases"/>
    <property type="match status" value="2"/>
</dbReference>
<evidence type="ECO:0000313" key="2">
    <source>
        <dbReference type="EMBL" id="MEX0468131.1"/>
    </source>
</evidence>
<organism evidence="2 3">
    <name type="scientific">Spiribacter pallidus</name>
    <dbReference type="NCBI Taxonomy" id="1987936"/>
    <lineage>
        <taxon>Bacteria</taxon>
        <taxon>Pseudomonadati</taxon>
        <taxon>Pseudomonadota</taxon>
        <taxon>Gammaproteobacteria</taxon>
        <taxon>Chromatiales</taxon>
        <taxon>Ectothiorhodospiraceae</taxon>
        <taxon>Spiribacter</taxon>
    </lineage>
</organism>
<dbReference type="Gene3D" id="3.40.50.300">
    <property type="entry name" value="P-loop containing nucleotide triphosphate hydrolases"/>
    <property type="match status" value="1"/>
</dbReference>
<comment type="caution">
    <text evidence="2">The sequence shown here is derived from an EMBL/GenBank/DDBJ whole genome shotgun (WGS) entry which is preliminary data.</text>
</comment>
<evidence type="ECO:0000259" key="1">
    <source>
        <dbReference type="Pfam" id="PF00271"/>
    </source>
</evidence>
<keyword evidence="2" id="KW-0547">Nucleotide-binding</keyword>
<protein>
    <submittedName>
        <fullName evidence="2">Helicase-related protein</fullName>
    </submittedName>
</protein>
<dbReference type="GO" id="GO:0004386">
    <property type="term" value="F:helicase activity"/>
    <property type="evidence" value="ECO:0007669"/>
    <property type="project" value="UniProtKB-KW"/>
</dbReference>
<keyword evidence="2" id="KW-0347">Helicase</keyword>
<dbReference type="InterPro" id="IPR001650">
    <property type="entry name" value="Helicase_C-like"/>
</dbReference>
<sequence>MKRPDVEAILRPLKPFQRRTVDHAFRRLFTARDSTCRFLVADEVGLGKTLVARGVIARAIDYLWDRSDRIDVVYVCSNQSIARSNLPKLRVQADADQSVALATRLTLLVTELAQREGGGGLGEGRVNFISFTPNTSFNMGHSGGMEKERRVLYWLLADVVSRQDGLANLLQGQVGRERWNELLDTPLPLEPGIRRRFQAAIVNDCALFERLETVIDRWFLTPLEKYGAEARQARNQLIKELRQRLAKICVEALQPDLVILDEFQRFKALINQDTDYDDPATELASHLFTATNQQNEPVRTLLLSATPYKLYTTDAELDSDDHYEDFRATTDFLLRFDEERMGTLDSQLARFNQQLKLAFAGGHAEVRAAKDAVENSLRTVMARTERVAASEDQDGMMREISASLRLHPADVRQYLANDAWFRAVGARDPMVYWKAGPYLAHFMRGYRVNEYVETTALNEPEKLTTVQRSYPEAFLERAELYRWREMEPGNPKLRALISELLDTGLWRLLWMPPSFPYWELGGPFEGQEDRTKSLLFSAWNFVPDVVSGVLSYEAERRMVGGALAKYSELGERRRLRLTDQEGAARSRHRLLLLLTPSLRFADEVHPLASPEGVDVRSWARGRIEAMLAEAAESASEEPEDSRWEYMALVVLEPELRDFFQYWAQASAQDTGKPEPEVLPHYLEDLANLDPGELGRPPAGLVDFLVDVALGAPGVLAVRTLATVGLGERHRRARATQIAHAFWKLFNRPAVTCLLDQLYGDYRQSTKNAYWRRVLRYTVDGNLQAVLDEAWHLYWEQFGWSESEPPEEVTRRCVEELVATIEPQRSHVDARFYEADHQGRLAGETLQIRTTFAQRFADIRTEQGVIKQDAVRSAFNSPFRPFVLTSTSVGQEGLDFHPWCHRVIHWNLPGNPVDLEQREGRVHRYKGHAVRRNVARGYADAARTLWKPGTDLWGLVFTTADRAAREAGHDDLVPYWVAPGQSKVERHVPTLPYTTEVEAFRQLRRQLAAYRVVFGQPRQEELLKMLNKAEIPDGQLSEWMIRLAPEEGP</sequence>
<dbReference type="RefSeq" id="WP_367958365.1">
    <property type="nucleotide sequence ID" value="NZ_JBAKFK010000001.1"/>
</dbReference>
<reference evidence="2 3" key="1">
    <citation type="submission" date="2024-02" db="EMBL/GenBank/DDBJ databases">
        <title>New especies of Spiribacter isolated from saline water.</title>
        <authorList>
            <person name="Leon M.J."/>
            <person name="De La Haba R."/>
            <person name="Sanchez-Porro C."/>
            <person name="Ventosa A."/>
        </authorList>
    </citation>
    <scope>NUCLEOTIDE SEQUENCE [LARGE SCALE GENOMIC DNA]</scope>
    <source>
        <strain evidence="3">ag22IC6-390</strain>
    </source>
</reference>
<keyword evidence="3" id="KW-1185">Reference proteome</keyword>
<dbReference type="EMBL" id="JBAKFM010000001">
    <property type="protein sequence ID" value="MEX0468131.1"/>
    <property type="molecule type" value="Genomic_DNA"/>
</dbReference>